<evidence type="ECO:0000256" key="10">
    <source>
        <dbReference type="ARBA" id="ARBA00044041"/>
    </source>
</evidence>
<dbReference type="NCBIfam" id="TIGR02193">
    <property type="entry name" value="heptsyl_trn_I"/>
    <property type="match status" value="1"/>
</dbReference>
<protein>
    <recommendedName>
        <fullName evidence="11">Lipopolysaccharide heptosyltransferase 1</fullName>
        <ecNumber evidence="10">2.4.99.23</ecNumber>
    </recommendedName>
    <alternativeName>
        <fullName evidence="12">ADP-heptose:lipopolysaccharide heptosyltransferase I</fullName>
    </alternativeName>
</protein>
<evidence type="ECO:0000313" key="15">
    <source>
        <dbReference type="Proteomes" id="UP001173801"/>
    </source>
</evidence>
<dbReference type="Proteomes" id="UP001173801">
    <property type="component" value="Unassembled WGS sequence"/>
</dbReference>
<evidence type="ECO:0000256" key="2">
    <source>
        <dbReference type="ARBA" id="ARBA00004713"/>
    </source>
</evidence>
<dbReference type="SUPFAM" id="SSF53756">
    <property type="entry name" value="UDP-Glycosyltransferase/glycogen phosphorylase"/>
    <property type="match status" value="1"/>
</dbReference>
<evidence type="ECO:0000256" key="7">
    <source>
        <dbReference type="ARBA" id="ARBA00022985"/>
    </source>
</evidence>
<evidence type="ECO:0000256" key="13">
    <source>
        <dbReference type="ARBA" id="ARBA00049201"/>
    </source>
</evidence>
<dbReference type="EC" id="2.4.99.23" evidence="10"/>
<evidence type="ECO:0000313" key="14">
    <source>
        <dbReference type="EMBL" id="MDL0088868.1"/>
    </source>
</evidence>
<comment type="pathway">
    <text evidence="2">Bacterial outer membrane biogenesis; LPS core biosynthesis.</text>
</comment>
<name>A0ABT7HQY4_9BACT</name>
<dbReference type="PANTHER" id="PTHR30160:SF19">
    <property type="entry name" value="LIPOPOLYSACCHARIDE HEPTOSYLTRANSFERASE 1"/>
    <property type="match status" value="1"/>
</dbReference>
<dbReference type="Pfam" id="PF01075">
    <property type="entry name" value="Glyco_transf_9"/>
    <property type="match status" value="1"/>
</dbReference>
<keyword evidence="7" id="KW-0448">Lipopolysaccharide biosynthesis</keyword>
<comment type="caution">
    <text evidence="14">The sequence shown here is derived from an EMBL/GenBank/DDBJ whole genome shotgun (WGS) entry which is preliminary data.</text>
</comment>
<comment type="subcellular location">
    <subcellularLocation>
        <location evidence="1">Cell inner membrane</location>
        <topology evidence="1">Peripheral membrane protein</topology>
        <orientation evidence="1">Cytoplasmic side</orientation>
    </subcellularLocation>
</comment>
<dbReference type="RefSeq" id="WP_284937528.1">
    <property type="nucleotide sequence ID" value="NZ_JANURM010000005.1"/>
</dbReference>
<comment type="catalytic activity">
    <reaction evidence="13">
        <text>an alpha-Kdo-(2-&gt;4)-alpha-Kdo-(2-&gt;6)-lipid A + ADP-L-glycero-beta-D-manno-heptose = an L-alpha-D-Hep-(1-&gt;5)-[alpha-Kdo-(2-&gt;4)]-alpha-Kdo-(2-&gt;6)-lipid A + ADP + H(+)</text>
        <dbReference type="Rhea" id="RHEA:74067"/>
        <dbReference type="ChEBI" id="CHEBI:15378"/>
        <dbReference type="ChEBI" id="CHEBI:61506"/>
        <dbReference type="ChEBI" id="CHEBI:176431"/>
        <dbReference type="ChEBI" id="CHEBI:193068"/>
        <dbReference type="ChEBI" id="CHEBI:456216"/>
        <dbReference type="EC" id="2.4.99.23"/>
    </reaction>
</comment>
<dbReference type="CDD" id="cd03789">
    <property type="entry name" value="GT9_LPS_heptosyltransferase"/>
    <property type="match status" value="1"/>
</dbReference>
<dbReference type="InterPro" id="IPR002201">
    <property type="entry name" value="Glyco_trans_9"/>
</dbReference>
<keyword evidence="15" id="KW-1185">Reference proteome</keyword>
<dbReference type="EMBL" id="JANURM010000005">
    <property type="protein sequence ID" value="MDL0088868.1"/>
    <property type="molecule type" value="Genomic_DNA"/>
</dbReference>
<evidence type="ECO:0000256" key="8">
    <source>
        <dbReference type="ARBA" id="ARBA00023136"/>
    </source>
</evidence>
<dbReference type="PANTHER" id="PTHR30160">
    <property type="entry name" value="TETRAACYLDISACCHARIDE 4'-KINASE-RELATED"/>
    <property type="match status" value="1"/>
</dbReference>
<evidence type="ECO:0000256" key="3">
    <source>
        <dbReference type="ARBA" id="ARBA00022475"/>
    </source>
</evidence>
<accession>A0ABT7HQY4</accession>
<dbReference type="Gene3D" id="3.40.50.2000">
    <property type="entry name" value="Glycogen Phosphorylase B"/>
    <property type="match status" value="2"/>
</dbReference>
<dbReference type="InterPro" id="IPR051199">
    <property type="entry name" value="LPS_LOS_Heptosyltrfase"/>
</dbReference>
<keyword evidence="3" id="KW-1003">Cell membrane</keyword>
<organism evidence="14 15">
    <name type="scientific">Campylobacter gastrosuis</name>
    <dbReference type="NCBI Taxonomy" id="2974576"/>
    <lineage>
        <taxon>Bacteria</taxon>
        <taxon>Pseudomonadati</taxon>
        <taxon>Campylobacterota</taxon>
        <taxon>Epsilonproteobacteria</taxon>
        <taxon>Campylobacterales</taxon>
        <taxon>Campylobacteraceae</taxon>
        <taxon>Campylobacter</taxon>
    </lineage>
</organism>
<proteinExistence type="inferred from homology"/>
<evidence type="ECO:0000256" key="9">
    <source>
        <dbReference type="ARBA" id="ARBA00043995"/>
    </source>
</evidence>
<reference evidence="14" key="1">
    <citation type="submission" date="2022-08" db="EMBL/GenBank/DDBJ databases">
        <authorList>
            <person name="Wang H."/>
        </authorList>
    </citation>
    <scope>NUCLEOTIDE SEQUENCE</scope>
    <source>
        <strain evidence="14">PS10</strain>
    </source>
</reference>
<evidence type="ECO:0000256" key="12">
    <source>
        <dbReference type="ARBA" id="ARBA00044330"/>
    </source>
</evidence>
<reference evidence="14" key="2">
    <citation type="journal article" date="2023" name="Microorganisms">
        <title>Isolation and Genomic Characteristics of Cat-Borne Campylobacter felis sp. nov. and Sheep-Borne Campylobacter ovis sp. nov.</title>
        <authorList>
            <person name="Wang H."/>
            <person name="Li Y."/>
            <person name="Gu Y."/>
            <person name="Zhou G."/>
            <person name="Chen X."/>
            <person name="Zhang X."/>
            <person name="Shao Z."/>
            <person name="Zhang J."/>
            <person name="Zhang M."/>
        </authorList>
    </citation>
    <scope>NUCLEOTIDE SEQUENCE</scope>
    <source>
        <strain evidence="14">PS10</strain>
    </source>
</reference>
<keyword evidence="4" id="KW-0997">Cell inner membrane</keyword>
<sequence length="323" mass="36549">MKEKNPKIAIVKLSALGDIVHCIIVLQFIKKHLPDSEISWFVDKRFAGILQNHHLIDRLFILPLKDKKLNECVKILKSAGEFDFVIDFQGLLKSAIITKMLGKNSYGFSVNSVKEGVAGLFYRHKLKIDYNENIIIRNLSLAAFALNFSFTRDEILDKQPCFNVQVLDEKRPKKRIIIAPFASEDSKCYDKFKAVINLLKEYEILITQANDRELKTANELTLGTHAKVLERVDLLTLTQKIANADLLIGNDSGITHIAWAMNVASITLFGNRPSRRNAFVTPKNLVVDTGKQPDARSIDKNDFCIKEILPQTIANFAKRLLNG</sequence>
<evidence type="ECO:0000256" key="1">
    <source>
        <dbReference type="ARBA" id="ARBA00004515"/>
    </source>
</evidence>
<dbReference type="InterPro" id="IPR011908">
    <property type="entry name" value="LipoPS_heptosylTferase-I"/>
</dbReference>
<keyword evidence="8" id="KW-0472">Membrane</keyword>
<comment type="similarity">
    <text evidence="9">Belongs to the glycosyltransferase 9 family.</text>
</comment>
<evidence type="ECO:0000256" key="6">
    <source>
        <dbReference type="ARBA" id="ARBA00022679"/>
    </source>
</evidence>
<gene>
    <name evidence="14" type="primary">waaC</name>
    <name evidence="14" type="ORF">NYG85_05715</name>
</gene>
<keyword evidence="6" id="KW-0808">Transferase</keyword>
<keyword evidence="5" id="KW-0328">Glycosyltransferase</keyword>
<evidence type="ECO:0000256" key="5">
    <source>
        <dbReference type="ARBA" id="ARBA00022676"/>
    </source>
</evidence>
<evidence type="ECO:0000256" key="11">
    <source>
        <dbReference type="ARBA" id="ARBA00044190"/>
    </source>
</evidence>
<evidence type="ECO:0000256" key="4">
    <source>
        <dbReference type="ARBA" id="ARBA00022519"/>
    </source>
</evidence>